<dbReference type="Proteomes" id="UP000005753">
    <property type="component" value="Chromosome"/>
</dbReference>
<reference evidence="1 2" key="1">
    <citation type="submission" date="2010-08" db="EMBL/GenBank/DDBJ databases">
        <authorList>
            <consortium name="US DOE Joint Genome Institute (JGI-PGF)"/>
            <person name="Lucas S."/>
            <person name="Copeland A."/>
            <person name="Lapidus A."/>
            <person name="Cheng J.-F."/>
            <person name="Bruce D."/>
            <person name="Goodwin L."/>
            <person name="Pitluck S."/>
            <person name="Land M.L."/>
            <person name="Hauser L."/>
            <person name="Chang Y.-J."/>
            <person name="Anderson I.J."/>
            <person name="Johnson E."/>
            <person name="Mulhopadhyay B."/>
            <person name="Kyrpides N."/>
            <person name="Woyke T.J."/>
        </authorList>
    </citation>
    <scope>NUCLEOTIDE SEQUENCE [LARGE SCALE GENOMIC DNA]</scope>
    <source>
        <strain evidence="1 2">6</strain>
    </source>
</reference>
<dbReference type="STRING" id="633697.EubceDRAFT1_1131"/>
<sequence>MRFDFDWTYVSAGAPYVTISELGLAFNSPSSSLLGNPEEVVIGFDEKQMAIGVKNAESMEDVKPYKFFSRMRSGWVRIGCKDFVKYLSAISGISFSSSKRFVAKYDIEEQVLFIIVNEDEAKDDNKTE</sequence>
<accession>I5AT25</accession>
<protein>
    <submittedName>
        <fullName evidence="1">Uncharacterized protein</fullName>
    </submittedName>
</protein>
<evidence type="ECO:0000313" key="1">
    <source>
        <dbReference type="EMBL" id="EIM56948.1"/>
    </source>
</evidence>
<dbReference type="OrthoDB" id="2082010at2"/>
<keyword evidence="2" id="KW-1185">Reference proteome</keyword>
<dbReference type="AlphaFoldDB" id="I5AT25"/>
<gene>
    <name evidence="1" type="ORF">EubceDRAFT1_1131</name>
</gene>
<name>I5AT25_EUBC6</name>
<reference evidence="1 2" key="2">
    <citation type="submission" date="2012-02" db="EMBL/GenBank/DDBJ databases">
        <title>Improved High-Quality Draft sequence of Eubacterium cellulosolvens 6.</title>
        <authorList>
            <consortium name="US DOE Joint Genome Institute"/>
            <person name="Lucas S."/>
            <person name="Han J."/>
            <person name="Lapidus A."/>
            <person name="Cheng J.-F."/>
            <person name="Goodwin L."/>
            <person name="Pitluck S."/>
            <person name="Peters L."/>
            <person name="Mikhailova N."/>
            <person name="Gu W."/>
            <person name="Detter J.C."/>
            <person name="Han C."/>
            <person name="Tapia R."/>
            <person name="Land M."/>
            <person name="Hauser L."/>
            <person name="Kyrpides N."/>
            <person name="Ivanova N."/>
            <person name="Pagani I."/>
            <person name="Johnson E."/>
            <person name="Mukhopadhyay B."/>
            <person name="Anderson I."/>
            <person name="Woyke T."/>
        </authorList>
    </citation>
    <scope>NUCLEOTIDE SEQUENCE [LARGE SCALE GENOMIC DNA]</scope>
    <source>
        <strain evidence="1 2">6</strain>
    </source>
</reference>
<dbReference type="EMBL" id="CM001487">
    <property type="protein sequence ID" value="EIM56948.1"/>
    <property type="molecule type" value="Genomic_DNA"/>
</dbReference>
<proteinExistence type="predicted"/>
<evidence type="ECO:0000313" key="2">
    <source>
        <dbReference type="Proteomes" id="UP000005753"/>
    </source>
</evidence>
<dbReference type="eggNOG" id="ENOG502ZPWC">
    <property type="taxonomic scope" value="Bacteria"/>
</dbReference>
<dbReference type="HOGENOM" id="CLU_1935384_0_0_9"/>
<organism evidence="1 2">
    <name type="scientific">Eubacterium cellulosolvens (strain ATCC 43171 / JCM 9499 / 6)</name>
    <name type="common">Cillobacterium cellulosolvens</name>
    <dbReference type="NCBI Taxonomy" id="633697"/>
    <lineage>
        <taxon>Bacteria</taxon>
        <taxon>Bacillati</taxon>
        <taxon>Bacillota</taxon>
        <taxon>Clostridia</taxon>
        <taxon>Eubacteriales</taxon>
        <taxon>Eubacteriaceae</taxon>
        <taxon>Eubacterium</taxon>
    </lineage>
</organism>